<dbReference type="Gene3D" id="3.40.50.12080">
    <property type="match status" value="2"/>
</dbReference>
<comment type="caution">
    <text evidence="2">The sequence shown here is derived from an EMBL/GenBank/DDBJ whole genome shotgun (WGS) entry which is preliminary data.</text>
</comment>
<dbReference type="OrthoDB" id="7170754at2"/>
<dbReference type="Proteomes" id="UP000005324">
    <property type="component" value="Unassembled WGS sequence"/>
</dbReference>
<dbReference type="HOGENOM" id="CLU_879360_0_0_5"/>
<dbReference type="InterPro" id="IPR041307">
    <property type="entry name" value="WcbI"/>
</dbReference>
<dbReference type="RefSeq" id="WP_007003534.1">
    <property type="nucleotide sequence ID" value="NZ_GG770778.1"/>
</dbReference>
<keyword evidence="3" id="KW-1185">Reference proteome</keyword>
<accession>D5RHB5</accession>
<evidence type="ECO:0000259" key="1">
    <source>
        <dbReference type="Pfam" id="PF18588"/>
    </source>
</evidence>
<proteinExistence type="predicted"/>
<evidence type="ECO:0000313" key="3">
    <source>
        <dbReference type="Proteomes" id="UP000005324"/>
    </source>
</evidence>
<evidence type="ECO:0000313" key="2">
    <source>
        <dbReference type="EMBL" id="EFH13301.1"/>
    </source>
</evidence>
<name>D5RHB5_9PROT</name>
<gene>
    <name evidence="2" type="ORF">HMPREF0731_0474</name>
</gene>
<organism evidence="2 3">
    <name type="scientific">Pseudoroseomonas cervicalis ATCC 49957</name>
    <dbReference type="NCBI Taxonomy" id="525371"/>
    <lineage>
        <taxon>Bacteria</taxon>
        <taxon>Pseudomonadati</taxon>
        <taxon>Pseudomonadota</taxon>
        <taxon>Alphaproteobacteria</taxon>
        <taxon>Acetobacterales</taxon>
        <taxon>Roseomonadaceae</taxon>
        <taxon>Roseomonas</taxon>
    </lineage>
</organism>
<protein>
    <recommendedName>
        <fullName evidence="1">Polysaccharide biosynthesis enzyme WcbI domain-containing protein</fullName>
    </recommendedName>
</protein>
<feature type="domain" description="Polysaccharide biosynthesis enzyme WcbI" evidence="1">
    <location>
        <begin position="3"/>
        <end position="210"/>
    </location>
</feature>
<dbReference type="AlphaFoldDB" id="D5RHB5"/>
<sequence length="302" mass="33460">MQVYIHGNCQSTALRLLLGEAGHGLEIASREVQTAAMLEEIGTYECQIRAADAVVAQVVSKGYRGETRLSTAWIRQAVRPDARLVVYNGQLFDGYFPQLGYLPELRACRMDYHDWHLAELYARGASAEDAVGETGREDFFSAGFAEAHAEASLREAEAREARTLSPPLRLAPVLRAEFRRTCLFHTVNHPSRFLLLEMGRQILAALGLPDTLPTEGPEHLGTTRILPYPALRRHLGLAFGPEARQITVQNRTLPLLDYVGELFETYARQGGPARVAEALRAAPRAMAYLEAYHREHGGVLAA</sequence>
<dbReference type="EMBL" id="ADVL01000094">
    <property type="protein sequence ID" value="EFH13301.1"/>
    <property type="molecule type" value="Genomic_DNA"/>
</dbReference>
<reference evidence="2 3" key="1">
    <citation type="submission" date="2010-04" db="EMBL/GenBank/DDBJ databases">
        <authorList>
            <person name="Qin X."/>
            <person name="Bachman B."/>
            <person name="Battles P."/>
            <person name="Bell A."/>
            <person name="Bess C."/>
            <person name="Bickham C."/>
            <person name="Chaboub L."/>
            <person name="Chen D."/>
            <person name="Coyle M."/>
            <person name="Deiros D.R."/>
            <person name="Dinh H."/>
            <person name="Forbes L."/>
            <person name="Fowler G."/>
            <person name="Francisco L."/>
            <person name="Fu Q."/>
            <person name="Gubbala S."/>
            <person name="Hale W."/>
            <person name="Han Y."/>
            <person name="Hemphill L."/>
            <person name="Highlander S.K."/>
            <person name="Hirani K."/>
            <person name="Hogues M."/>
            <person name="Jackson L."/>
            <person name="Jakkamsetti A."/>
            <person name="Javaid M."/>
            <person name="Jiang H."/>
            <person name="Korchina V."/>
            <person name="Kovar C."/>
            <person name="Lara F."/>
            <person name="Lee S."/>
            <person name="Mata R."/>
            <person name="Mathew T."/>
            <person name="Moen C."/>
            <person name="Morales K."/>
            <person name="Munidasa M."/>
            <person name="Nazareth L."/>
            <person name="Ngo R."/>
            <person name="Nguyen L."/>
            <person name="Okwuonu G."/>
            <person name="Ongeri F."/>
            <person name="Patil S."/>
            <person name="Petrosino J."/>
            <person name="Pham C."/>
            <person name="Pham P."/>
            <person name="Pu L.-L."/>
            <person name="Puazo M."/>
            <person name="Raj R."/>
            <person name="Reid J."/>
            <person name="Rouhana J."/>
            <person name="Saada N."/>
            <person name="Shang Y."/>
            <person name="Simmons D."/>
            <person name="Thornton R."/>
            <person name="Warren J."/>
            <person name="Weissenberger G."/>
            <person name="Zhang J."/>
            <person name="Zhang L."/>
            <person name="Zhou C."/>
            <person name="Zhu D."/>
            <person name="Muzny D."/>
            <person name="Worley K."/>
            <person name="Gibbs R."/>
        </authorList>
    </citation>
    <scope>NUCLEOTIDE SEQUENCE [LARGE SCALE GENOMIC DNA]</scope>
    <source>
        <strain evidence="2 3">ATCC 49957</strain>
    </source>
</reference>
<dbReference type="Pfam" id="PF18588">
    <property type="entry name" value="WcbI"/>
    <property type="match status" value="1"/>
</dbReference>